<evidence type="ECO:0000313" key="2">
    <source>
        <dbReference type="Proteomes" id="UP001165101"/>
    </source>
</evidence>
<dbReference type="EMBL" id="BSXV01002560">
    <property type="protein sequence ID" value="GME96099.1"/>
    <property type="molecule type" value="Genomic_DNA"/>
</dbReference>
<protein>
    <submittedName>
        <fullName evidence="1">Unnamed protein product</fullName>
    </submittedName>
</protein>
<gene>
    <name evidence="1" type="ORF">Cboi01_000415300</name>
</gene>
<organism evidence="1 2">
    <name type="scientific">Candida boidinii</name>
    <name type="common">Yeast</name>
    <dbReference type="NCBI Taxonomy" id="5477"/>
    <lineage>
        <taxon>Eukaryota</taxon>
        <taxon>Fungi</taxon>
        <taxon>Dikarya</taxon>
        <taxon>Ascomycota</taxon>
        <taxon>Saccharomycotina</taxon>
        <taxon>Pichiomycetes</taxon>
        <taxon>Pichiales</taxon>
        <taxon>Pichiaceae</taxon>
        <taxon>Ogataea</taxon>
        <taxon>Ogataea/Candida clade</taxon>
    </lineage>
</organism>
<comment type="caution">
    <text evidence="1">The sequence shown here is derived from an EMBL/GenBank/DDBJ whole genome shotgun (WGS) entry which is preliminary data.</text>
</comment>
<accession>A0ACB5TVR5</accession>
<proteinExistence type="predicted"/>
<keyword evidence="2" id="KW-1185">Reference proteome</keyword>
<name>A0ACB5TVR5_CANBO</name>
<evidence type="ECO:0000313" key="1">
    <source>
        <dbReference type="EMBL" id="GME96099.1"/>
    </source>
</evidence>
<reference evidence="1" key="1">
    <citation type="submission" date="2023-04" db="EMBL/GenBank/DDBJ databases">
        <title>Candida boidinii NBRC 1967.</title>
        <authorList>
            <person name="Ichikawa N."/>
            <person name="Sato H."/>
            <person name="Tonouchi N."/>
        </authorList>
    </citation>
    <scope>NUCLEOTIDE SEQUENCE</scope>
    <source>
        <strain evidence="1">NBRC 1967</strain>
    </source>
</reference>
<sequence length="186" mass="20755">MPGERNATNWATQLTGPCGGADEVVLPRYKWNPSGSPIELFQHHPFAVGAIYYCNKDNCTETEDFDQLIYEGFDTSGAGNFCIPALTLPDEFNVEGDVGTIQVIFGGISEVEGEEYDFMYNCLDIVIDSDGETDDEVSSCVNSTDISYDEQVDDLINNGTKIDEITQFDFLDESEESAESWNDWYE</sequence>
<dbReference type="Proteomes" id="UP001165101">
    <property type="component" value="Unassembled WGS sequence"/>
</dbReference>